<proteinExistence type="predicted"/>
<keyword evidence="3" id="KW-0539">Nucleus</keyword>
<dbReference type="AlphaFoldDB" id="A0A835L4P2"/>
<protein>
    <recommendedName>
        <fullName evidence="5">HTH CENPB-type domain-containing protein</fullName>
    </recommendedName>
</protein>
<sequence length="314" mass="34870">SMVRDYKRRTNRGGWSEEQMKLAIQAVLDGKNGYKSASKTYNVPQTTLERKVNQARKRDNNILNVKVPLGPITTVFSEEEEQILVTYLKEMEGRLFGLSTSELQKLAYELAVRNNKQHKFNELKEKAGKDWLRGFLHRHPDLSLRKPENTSAALSVGKYFELLGKALDDNPFTPDRIYNCDETGISVVPKSRSKVIAATGKTQVGALTSAEREATEIELNAETEPEVDITPTPYVAVIPQETLAVPSTIISPDPQMATGSALNSSANNVDPVAPTTSNLVQQAPGNDSLDTSFNLVSPKQLMPYPRMAEKRPRQ</sequence>
<feature type="region of interest" description="Disordered" evidence="4">
    <location>
        <begin position="261"/>
        <end position="293"/>
    </location>
</feature>
<dbReference type="Gene3D" id="1.10.10.60">
    <property type="entry name" value="Homeodomain-like"/>
    <property type="match status" value="1"/>
</dbReference>
<evidence type="ECO:0000256" key="3">
    <source>
        <dbReference type="ARBA" id="ARBA00023242"/>
    </source>
</evidence>
<reference evidence="6" key="1">
    <citation type="submission" date="2020-08" db="EMBL/GenBank/DDBJ databases">
        <title>Spodoptera exigua strain:BAW_Kor-Di-RS1 Genome sequencing and assembly.</title>
        <authorList>
            <person name="Kim J."/>
            <person name="Nam H.Y."/>
            <person name="Kwon M."/>
            <person name="Choi J.H."/>
            <person name="Cho S.R."/>
            <person name="Kim G.-H."/>
        </authorList>
    </citation>
    <scope>NUCLEOTIDE SEQUENCE</scope>
    <source>
        <strain evidence="6">BAW_Kor-Di-RS1</strain>
        <tissue evidence="6">Whole-body</tissue>
    </source>
</reference>
<feature type="non-terminal residue" evidence="6">
    <location>
        <position position="1"/>
    </location>
</feature>
<gene>
    <name evidence="6" type="ORF">HW555_008126</name>
</gene>
<comment type="caution">
    <text evidence="6">The sequence shown here is derived from an EMBL/GenBank/DDBJ whole genome shotgun (WGS) entry which is preliminary data.</text>
</comment>
<keyword evidence="2" id="KW-0238">DNA-binding</keyword>
<dbReference type="InterPro" id="IPR009057">
    <property type="entry name" value="Homeodomain-like_sf"/>
</dbReference>
<dbReference type="GO" id="GO:0003677">
    <property type="term" value="F:DNA binding"/>
    <property type="evidence" value="ECO:0007669"/>
    <property type="project" value="UniProtKB-KW"/>
</dbReference>
<organism evidence="6 7">
    <name type="scientific">Spodoptera exigua</name>
    <name type="common">Beet armyworm</name>
    <name type="synonym">Noctua fulgens</name>
    <dbReference type="NCBI Taxonomy" id="7107"/>
    <lineage>
        <taxon>Eukaryota</taxon>
        <taxon>Metazoa</taxon>
        <taxon>Ecdysozoa</taxon>
        <taxon>Arthropoda</taxon>
        <taxon>Hexapoda</taxon>
        <taxon>Insecta</taxon>
        <taxon>Pterygota</taxon>
        <taxon>Neoptera</taxon>
        <taxon>Endopterygota</taxon>
        <taxon>Lepidoptera</taxon>
        <taxon>Glossata</taxon>
        <taxon>Ditrysia</taxon>
        <taxon>Noctuoidea</taxon>
        <taxon>Noctuidae</taxon>
        <taxon>Amphipyrinae</taxon>
        <taxon>Spodoptera</taxon>
    </lineage>
</organism>
<dbReference type="Proteomes" id="UP000648187">
    <property type="component" value="Unassembled WGS sequence"/>
</dbReference>
<evidence type="ECO:0000313" key="6">
    <source>
        <dbReference type="EMBL" id="KAF9413680.1"/>
    </source>
</evidence>
<dbReference type="InterPro" id="IPR006600">
    <property type="entry name" value="HTH_CenpB_DNA-bd_dom"/>
</dbReference>
<dbReference type="GO" id="GO:0005634">
    <property type="term" value="C:nucleus"/>
    <property type="evidence" value="ECO:0007669"/>
    <property type="project" value="UniProtKB-SubCell"/>
</dbReference>
<dbReference type="Pfam" id="PF03221">
    <property type="entry name" value="HTH_Tnp_Tc5"/>
    <property type="match status" value="1"/>
</dbReference>
<feature type="domain" description="HTH CENPB-type" evidence="5">
    <location>
        <begin position="68"/>
        <end position="145"/>
    </location>
</feature>
<evidence type="ECO:0000256" key="4">
    <source>
        <dbReference type="SAM" id="MobiDB-lite"/>
    </source>
</evidence>
<evidence type="ECO:0000256" key="1">
    <source>
        <dbReference type="ARBA" id="ARBA00004123"/>
    </source>
</evidence>
<feature type="non-terminal residue" evidence="6">
    <location>
        <position position="314"/>
    </location>
</feature>
<dbReference type="InterPro" id="IPR007889">
    <property type="entry name" value="HTH_Psq"/>
</dbReference>
<evidence type="ECO:0000313" key="7">
    <source>
        <dbReference type="Proteomes" id="UP000648187"/>
    </source>
</evidence>
<dbReference type="EMBL" id="JACKWZ010000152">
    <property type="protein sequence ID" value="KAF9413680.1"/>
    <property type="molecule type" value="Genomic_DNA"/>
</dbReference>
<dbReference type="InterPro" id="IPR050863">
    <property type="entry name" value="CenT-Element_Derived"/>
</dbReference>
<keyword evidence="7" id="KW-1185">Reference proteome</keyword>
<evidence type="ECO:0000256" key="2">
    <source>
        <dbReference type="ARBA" id="ARBA00023125"/>
    </source>
</evidence>
<accession>A0A835L4P2</accession>
<dbReference type="PANTHER" id="PTHR19303">
    <property type="entry name" value="TRANSPOSON"/>
    <property type="match status" value="1"/>
</dbReference>
<evidence type="ECO:0000259" key="5">
    <source>
        <dbReference type="PROSITE" id="PS51253"/>
    </source>
</evidence>
<dbReference type="Pfam" id="PF05225">
    <property type="entry name" value="HTH_psq"/>
    <property type="match status" value="1"/>
</dbReference>
<dbReference type="PANTHER" id="PTHR19303:SF74">
    <property type="entry name" value="POGO TRANSPOSABLE ELEMENT WITH KRAB DOMAIN"/>
    <property type="match status" value="1"/>
</dbReference>
<dbReference type="SUPFAM" id="SSF46689">
    <property type="entry name" value="Homeodomain-like"/>
    <property type="match status" value="1"/>
</dbReference>
<name>A0A835L4P2_SPOEX</name>
<comment type="subcellular location">
    <subcellularLocation>
        <location evidence="1">Nucleus</location>
    </subcellularLocation>
</comment>
<dbReference type="PROSITE" id="PS51253">
    <property type="entry name" value="HTH_CENPB"/>
    <property type="match status" value="1"/>
</dbReference>